<sequence length="707" mass="78474">MTEYPVKKKGSLVQRELSKLSSSLITLNYSIEGCKLGSLSPYILAFDVVSEDMDIPCPCVLIGWYSFIESKSPKLQALSYLSLFPNFQDSTASQIIQIDSCSEADAEEFHWELQSINSIKLDFALLEVQGCTSALIDDGPLVFLIHRSLGKADWDMFTWDVSSNEHSYSKLNSAQKALGILSMPDKLFLIHTQSTSLTCTHLIATHLTLNLDSNDAFDCGVPSDIATNLSSAYITDLSFEGSTEISNPNQDCLLKGWLGLTGGQVISLGSVLSESYNLKEALSLDQGHYDVQFIQPNPQGKGILIKLLAKEHLESPLQWIFICSGEYKKIYDVAIASSYGAMLHILLNTEKRLKITDIHSLTEGTSSHPALDGALHRLVSHCQTEAACCADSCMLLLQKARLIQDELVLLQSVGFEVSSSLSLGPVKQIYPTLAPPPTTYSYFHALESTHANEVELDPDIGPWLPPSHRVIANCAGFFYNPFVLGQTWMQLHITNIHCNSVYQLDILACLTLPDAQLEVQIYWPSDYSNQLTPSMYSTPTLLLHILKLPTNCMLQSVWKHLCVSVKWKEQTSVRIYQSHVPTPHYPILLTRCDFLPISPVVLSLAWSPSIFKLSSLLQLNFGMKFLATETAFLCQVRCLVVKVLQPSSEAMQLCIHGLSPTLLWDFISRLSSLFGITRHCTAKPLSGMAALNNADTCPLQHPEVHQR</sequence>
<protein>
    <submittedName>
        <fullName evidence="1">Uncharacterized protein</fullName>
    </submittedName>
</protein>
<name>A0ACC2UJ66_9FUNG</name>
<evidence type="ECO:0000313" key="1">
    <source>
        <dbReference type="EMBL" id="KAJ9086811.1"/>
    </source>
</evidence>
<comment type="caution">
    <text evidence="1">The sequence shown here is derived from an EMBL/GenBank/DDBJ whole genome shotgun (WGS) entry which is preliminary data.</text>
</comment>
<gene>
    <name evidence="1" type="ORF">DSO57_1000434</name>
</gene>
<proteinExistence type="predicted"/>
<organism evidence="1 2">
    <name type="scientific">Entomophthora muscae</name>
    <dbReference type="NCBI Taxonomy" id="34485"/>
    <lineage>
        <taxon>Eukaryota</taxon>
        <taxon>Fungi</taxon>
        <taxon>Fungi incertae sedis</taxon>
        <taxon>Zoopagomycota</taxon>
        <taxon>Entomophthoromycotina</taxon>
        <taxon>Entomophthoromycetes</taxon>
        <taxon>Entomophthorales</taxon>
        <taxon>Entomophthoraceae</taxon>
        <taxon>Entomophthora</taxon>
    </lineage>
</organism>
<dbReference type="Proteomes" id="UP001165960">
    <property type="component" value="Unassembled WGS sequence"/>
</dbReference>
<accession>A0ACC2UJ66</accession>
<keyword evidence="2" id="KW-1185">Reference proteome</keyword>
<reference evidence="1" key="1">
    <citation type="submission" date="2022-04" db="EMBL/GenBank/DDBJ databases">
        <title>Genome of the entomopathogenic fungus Entomophthora muscae.</title>
        <authorList>
            <person name="Elya C."/>
            <person name="Lovett B.R."/>
            <person name="Lee E."/>
            <person name="Macias A.M."/>
            <person name="Hajek A.E."/>
            <person name="De Bivort B.L."/>
            <person name="Kasson M.T."/>
            <person name="De Fine Licht H.H."/>
            <person name="Stajich J.E."/>
        </authorList>
    </citation>
    <scope>NUCLEOTIDE SEQUENCE</scope>
    <source>
        <strain evidence="1">Berkeley</strain>
    </source>
</reference>
<dbReference type="EMBL" id="QTSX02000711">
    <property type="protein sequence ID" value="KAJ9086811.1"/>
    <property type="molecule type" value="Genomic_DNA"/>
</dbReference>
<evidence type="ECO:0000313" key="2">
    <source>
        <dbReference type="Proteomes" id="UP001165960"/>
    </source>
</evidence>